<accession>A0A1X1RJF3</accession>
<dbReference type="Proteomes" id="UP000193484">
    <property type="component" value="Unassembled WGS sequence"/>
</dbReference>
<dbReference type="SUPFAM" id="SSF46689">
    <property type="entry name" value="Homeodomain-like"/>
    <property type="match status" value="1"/>
</dbReference>
<evidence type="ECO:0000313" key="5">
    <source>
        <dbReference type="Proteomes" id="UP000193484"/>
    </source>
</evidence>
<evidence type="ECO:0000256" key="3">
    <source>
        <dbReference type="ARBA" id="ARBA00023163"/>
    </source>
</evidence>
<dbReference type="GO" id="GO:0003700">
    <property type="term" value="F:DNA-binding transcription factor activity"/>
    <property type="evidence" value="ECO:0007669"/>
    <property type="project" value="InterPro"/>
</dbReference>
<dbReference type="InterPro" id="IPR032687">
    <property type="entry name" value="AraC-type_N"/>
</dbReference>
<keyword evidence="5" id="KW-1185">Reference proteome</keyword>
<sequence length="336" mass="37316">MSDRRPLARYAALSGFVELSDKFGLDVDELFRRSGLDLTGASQQDRWIAADAVAELLEEAARLSGQDNFGLQLAENRRLANLGPLSMVIREEPSLRGALHTLMRYNHMYNEAVQTRLIEIDETATIRVELSVGDGRRARQAIDLAVGTLFGVLANLAGHRWRPLAVCFSNAPPSDLSVHHRVFGAAVTFDQDLDGILMRTADLDAGNTMADPLLLPYAQRLLAAPTRADTATVVDDTREIIEMLLPAGRCSIEHVARSLGVSRRTLHRQLQRAGTTFTELLDATRVDLAQHLVGNRDNSLTDVTEMLMFSSPSNFSRWFRGHFGVSPRAWRSKQKE</sequence>
<keyword evidence="1" id="KW-0805">Transcription regulation</keyword>
<dbReference type="PANTHER" id="PTHR47894">
    <property type="entry name" value="HTH-TYPE TRANSCRIPTIONAL REGULATOR GADX"/>
    <property type="match status" value="1"/>
</dbReference>
<gene>
    <name evidence="4" type="ORF">AWC04_03250</name>
</gene>
<dbReference type="EMBL" id="LQOJ01000018">
    <property type="protein sequence ID" value="ORV07720.1"/>
    <property type="molecule type" value="Genomic_DNA"/>
</dbReference>
<dbReference type="PROSITE" id="PS01124">
    <property type="entry name" value="HTH_ARAC_FAMILY_2"/>
    <property type="match status" value="1"/>
</dbReference>
<dbReference type="AlphaFoldDB" id="A0A1X1RJF3"/>
<dbReference type="PANTHER" id="PTHR47894:SF4">
    <property type="entry name" value="HTH-TYPE TRANSCRIPTIONAL REGULATOR GADX"/>
    <property type="match status" value="1"/>
</dbReference>
<evidence type="ECO:0000313" key="4">
    <source>
        <dbReference type="EMBL" id="ORV07720.1"/>
    </source>
</evidence>
<dbReference type="Pfam" id="PF12833">
    <property type="entry name" value="HTH_18"/>
    <property type="match status" value="1"/>
</dbReference>
<dbReference type="GO" id="GO:0005829">
    <property type="term" value="C:cytosol"/>
    <property type="evidence" value="ECO:0007669"/>
    <property type="project" value="TreeGrafter"/>
</dbReference>
<dbReference type="STRING" id="1793.AWC04_03250"/>
<evidence type="ECO:0000256" key="1">
    <source>
        <dbReference type="ARBA" id="ARBA00023015"/>
    </source>
</evidence>
<dbReference type="SMART" id="SM00342">
    <property type="entry name" value="HTH_ARAC"/>
    <property type="match status" value="1"/>
</dbReference>
<reference evidence="4 5" key="1">
    <citation type="submission" date="2016-01" db="EMBL/GenBank/DDBJ databases">
        <title>The new phylogeny of the genus Mycobacterium.</title>
        <authorList>
            <person name="Tarcisio F."/>
            <person name="Conor M."/>
            <person name="Antonella G."/>
            <person name="Elisabetta G."/>
            <person name="Giulia F.S."/>
            <person name="Sara T."/>
            <person name="Anna F."/>
            <person name="Clotilde B."/>
            <person name="Roberto B."/>
            <person name="Veronica D.S."/>
            <person name="Fabio R."/>
            <person name="Monica P."/>
            <person name="Olivier J."/>
            <person name="Enrico T."/>
            <person name="Nicola S."/>
        </authorList>
    </citation>
    <scope>NUCLEOTIDE SEQUENCE [LARGE SCALE GENOMIC DNA]</scope>
    <source>
        <strain evidence="4 5">DSM 44179</strain>
    </source>
</reference>
<evidence type="ECO:0000256" key="2">
    <source>
        <dbReference type="ARBA" id="ARBA00023125"/>
    </source>
</evidence>
<keyword evidence="2" id="KW-0238">DNA-binding</keyword>
<organism evidence="4 5">
    <name type="scientific">Mycolicibacterium fallax</name>
    <name type="common">Mycobacterium fallax</name>
    <dbReference type="NCBI Taxonomy" id="1793"/>
    <lineage>
        <taxon>Bacteria</taxon>
        <taxon>Bacillati</taxon>
        <taxon>Actinomycetota</taxon>
        <taxon>Actinomycetes</taxon>
        <taxon>Mycobacteriales</taxon>
        <taxon>Mycobacteriaceae</taxon>
        <taxon>Mycolicibacterium</taxon>
    </lineage>
</organism>
<dbReference type="Gene3D" id="1.10.10.60">
    <property type="entry name" value="Homeodomain-like"/>
    <property type="match status" value="1"/>
</dbReference>
<dbReference type="InterPro" id="IPR009057">
    <property type="entry name" value="Homeodomain-like_sf"/>
</dbReference>
<dbReference type="OrthoDB" id="5241536at2"/>
<proteinExistence type="predicted"/>
<dbReference type="GO" id="GO:0000976">
    <property type="term" value="F:transcription cis-regulatory region binding"/>
    <property type="evidence" value="ECO:0007669"/>
    <property type="project" value="TreeGrafter"/>
</dbReference>
<name>A0A1X1RJF3_MYCFA</name>
<dbReference type="Pfam" id="PF12625">
    <property type="entry name" value="Arabinose_bd"/>
    <property type="match status" value="1"/>
</dbReference>
<comment type="caution">
    <text evidence="4">The sequence shown here is derived from an EMBL/GenBank/DDBJ whole genome shotgun (WGS) entry which is preliminary data.</text>
</comment>
<dbReference type="InterPro" id="IPR018060">
    <property type="entry name" value="HTH_AraC"/>
</dbReference>
<keyword evidence="3" id="KW-0804">Transcription</keyword>
<dbReference type="RefSeq" id="WP_085093023.1">
    <property type="nucleotide sequence ID" value="NZ_AP022603.1"/>
</dbReference>
<protein>
    <submittedName>
        <fullName evidence="4">AraC family transcriptional regulator</fullName>
    </submittedName>
</protein>